<dbReference type="EMBL" id="QEFP01000003">
    <property type="protein sequence ID" value="PVU68786.1"/>
    <property type="molecule type" value="Genomic_DNA"/>
</dbReference>
<protein>
    <recommendedName>
        <fullName evidence="2">DNA-directed RNA polymerase subunit Rpo5</fullName>
        <ecNumber evidence="2">2.7.7.6</ecNumber>
    </recommendedName>
    <alternativeName>
        <fullName evidence="2">DNA-directed RNA polymerase subunit H</fullName>
    </alternativeName>
</protein>
<comment type="function">
    <text evidence="2">DNA-dependent RNA polymerase (RNAP) catalyzes the transcription of DNA into RNA using the four ribonucleoside triphosphates as substrates.</text>
</comment>
<evidence type="ECO:0000256" key="1">
    <source>
        <dbReference type="ARBA" id="ARBA00023163"/>
    </source>
</evidence>
<evidence type="ECO:0000313" key="6">
    <source>
        <dbReference type="EMBL" id="PVU68786.1"/>
    </source>
</evidence>
<dbReference type="AlphaFoldDB" id="A0A2T9WLR7"/>
<dbReference type="SUPFAM" id="SSF55287">
    <property type="entry name" value="RPB5-like RNA polymerase subunit"/>
    <property type="match status" value="1"/>
</dbReference>
<reference evidence="6" key="3">
    <citation type="submission" date="2017-05" db="EMBL/GenBank/DDBJ databases">
        <authorList>
            <person name="Song R."/>
            <person name="Chenine A.L."/>
            <person name="Ruprecht R.M."/>
        </authorList>
    </citation>
    <scope>NUCLEOTIDE SEQUENCE</scope>
    <source>
        <strain evidence="6">SCGC AB-777_F03</strain>
    </source>
</reference>
<keyword evidence="2" id="KW-0963">Cytoplasm</keyword>
<keyword evidence="2 5" id="KW-0548">Nucleotidyltransferase</keyword>
<dbReference type="InterPro" id="IPR035913">
    <property type="entry name" value="RPB5-like_sf"/>
</dbReference>
<proteinExistence type="inferred from homology"/>
<keyword evidence="1 2" id="KW-0804">Transcription</keyword>
<dbReference type="Gene3D" id="3.90.940.20">
    <property type="entry name" value="RPB5-like RNA polymerase subunit"/>
    <property type="match status" value="1"/>
</dbReference>
<dbReference type="GO" id="GO:0000428">
    <property type="term" value="C:DNA-directed RNA polymerase complex"/>
    <property type="evidence" value="ECO:0007669"/>
    <property type="project" value="UniProtKB-KW"/>
</dbReference>
<reference evidence="5" key="4">
    <citation type="submission" date="2021-11" db="EMBL/GenBank/DDBJ databases">
        <authorList>
            <person name="Munson-Mcgee J."/>
            <person name="Field E."/>
            <person name="Bateson M."/>
            <person name="Rooney C."/>
            <person name="Stepanauskas R."/>
            <person name="Young M."/>
        </authorList>
    </citation>
    <scope>NUCLEOTIDE SEQUENCE</scope>
    <source>
        <strain evidence="5">SCGC AB-777_F03</strain>
    </source>
</reference>
<dbReference type="EC" id="2.7.7.6" evidence="2"/>
<keyword evidence="2 5" id="KW-0808">Transferase</keyword>
<name>A0A2T9WLR7_NANST</name>
<dbReference type="GO" id="GO:0003677">
    <property type="term" value="F:DNA binding"/>
    <property type="evidence" value="ECO:0007669"/>
    <property type="project" value="InterPro"/>
</dbReference>
<organism evidence="6">
    <name type="scientific">Nanobsidianus stetteri</name>
    <dbReference type="NCBI Taxonomy" id="1294122"/>
    <lineage>
        <taxon>Archaea</taxon>
        <taxon>Nanobdellota</taxon>
        <taxon>Candidatus Nanoarchaeia</taxon>
        <taxon>Nanoarchaeales</taxon>
        <taxon>Nanopusillaceae</taxon>
        <taxon>Candidatus Nanobsidianus</taxon>
    </lineage>
</organism>
<dbReference type="PANTHER" id="PTHR10535">
    <property type="entry name" value="DNA-DIRECTED RNA POLYMERASES I, II, AND III SUBUNIT RPABC1"/>
    <property type="match status" value="1"/>
</dbReference>
<dbReference type="GO" id="GO:0005737">
    <property type="term" value="C:cytoplasm"/>
    <property type="evidence" value="ECO:0007669"/>
    <property type="project" value="UniProtKB-SubCell"/>
</dbReference>
<dbReference type="HAMAP" id="MF_00025">
    <property type="entry name" value="RNApol_Rpo5_RPB5"/>
    <property type="match status" value="1"/>
</dbReference>
<comment type="catalytic activity">
    <reaction evidence="2">
        <text>RNA(n) + a ribonucleoside 5'-triphosphate = RNA(n+1) + diphosphate</text>
        <dbReference type="Rhea" id="RHEA:21248"/>
        <dbReference type="Rhea" id="RHEA-COMP:14527"/>
        <dbReference type="Rhea" id="RHEA-COMP:17342"/>
        <dbReference type="ChEBI" id="CHEBI:33019"/>
        <dbReference type="ChEBI" id="CHEBI:61557"/>
        <dbReference type="ChEBI" id="CHEBI:140395"/>
        <dbReference type="EC" id="2.7.7.6"/>
    </reaction>
</comment>
<dbReference type="GO" id="GO:0003899">
    <property type="term" value="F:DNA-directed RNA polymerase activity"/>
    <property type="evidence" value="ECO:0007669"/>
    <property type="project" value="UniProtKB-UniRule"/>
</dbReference>
<feature type="domain" description="RNA polymerase subunit H/Rpb5 C-terminal" evidence="4">
    <location>
        <begin position="29"/>
        <end position="101"/>
    </location>
</feature>
<evidence type="ECO:0000256" key="2">
    <source>
        <dbReference type="HAMAP-Rule" id="MF_00025"/>
    </source>
</evidence>
<reference evidence="5" key="2">
    <citation type="submission" date="2017-05" db="EMBL/GenBank/DDBJ databases">
        <authorList>
            <person name="Munson-Mcgee J.H."/>
        </authorList>
    </citation>
    <scope>NUCLEOTIDE SEQUENCE</scope>
    <source>
        <strain evidence="5">SCGC AB-777_F03</strain>
    </source>
</reference>
<dbReference type="InterPro" id="IPR014381">
    <property type="entry name" value="Arch_Rpo5/euc_Rpb5"/>
</dbReference>
<comment type="subunit">
    <text evidence="2">Part of the RNA polymerase complex.</text>
</comment>
<dbReference type="PANTHER" id="PTHR10535:SF0">
    <property type="entry name" value="DNA-DIRECTED RNA POLYMERASES I, II, AND III SUBUNIT RPABC1"/>
    <property type="match status" value="1"/>
</dbReference>
<reference evidence="6" key="1">
    <citation type="journal article" date="2015" name="Appl. Environ. Microbiol.">
        <title>Nanoarchaeota, Their Sulfolobales Host, and Nanoarchaeota Virus Distribution across Yellowstone National Park Hot Springs.</title>
        <authorList>
            <person name="Munson-McGee J.H."/>
            <person name="Field E.K."/>
            <person name="Bateson M."/>
            <person name="Rooney C."/>
            <person name="Stepanauskas R."/>
            <person name="Young M.J."/>
        </authorList>
    </citation>
    <scope>NUCLEOTIDE SEQUENCE [LARGE SCALE GENOMIC DNA]</scope>
    <source>
        <strain evidence="6">SCGC AB-777_F03</strain>
    </source>
</reference>
<feature type="compositionally biased region" description="Basic residues" evidence="3">
    <location>
        <begin position="1"/>
        <end position="12"/>
    </location>
</feature>
<dbReference type="GO" id="GO:0042797">
    <property type="term" value="P:tRNA transcription by RNA polymerase III"/>
    <property type="evidence" value="ECO:0007669"/>
    <property type="project" value="TreeGrafter"/>
</dbReference>
<comment type="subcellular location">
    <subcellularLocation>
        <location evidence="2">Cytoplasm</location>
    </subcellularLocation>
</comment>
<dbReference type="GO" id="GO:0006362">
    <property type="term" value="P:transcription elongation by RNA polymerase I"/>
    <property type="evidence" value="ECO:0007669"/>
    <property type="project" value="TreeGrafter"/>
</dbReference>
<sequence length="104" mass="12007">MAKSTKKSKSKKVSKDNKPKESLRELSEIDITKHYLVPKDIILSEEEKKELLEKYKVSLSDLPKIKISDPALKNLNAKPGDIVKIIRNNPWIGEEIYYRVVVED</sequence>
<dbReference type="NCBIfam" id="NF007129">
    <property type="entry name" value="PRK09570.1"/>
    <property type="match status" value="1"/>
</dbReference>
<evidence type="ECO:0000313" key="5">
    <source>
        <dbReference type="EMBL" id="MCC5447029.1"/>
    </source>
</evidence>
<comment type="caution">
    <text evidence="6">The sequence shown here is derived from an EMBL/GenBank/DDBJ whole genome shotgun (WGS) entry which is preliminary data.</text>
</comment>
<gene>
    <name evidence="2" type="primary">rpo5</name>
    <name evidence="2" type="synonym">rpoH</name>
    <name evidence="5" type="ORF">DDW03_001265</name>
    <name evidence="6" type="ORF">DDW03_01040</name>
</gene>
<dbReference type="Pfam" id="PF01191">
    <property type="entry name" value="RNA_pol_Rpb5_C"/>
    <property type="match status" value="1"/>
</dbReference>
<accession>A0A2T9WLR7</accession>
<dbReference type="Proteomes" id="UP000245509">
    <property type="component" value="Unassembled WGS sequence"/>
</dbReference>
<evidence type="ECO:0000259" key="4">
    <source>
        <dbReference type="Pfam" id="PF01191"/>
    </source>
</evidence>
<feature type="region of interest" description="Disordered" evidence="3">
    <location>
        <begin position="1"/>
        <end position="21"/>
    </location>
</feature>
<keyword evidence="2 6" id="KW-0240">DNA-directed RNA polymerase</keyword>
<dbReference type="InterPro" id="IPR000783">
    <property type="entry name" value="RNA_pol_subH/Rpb5_C"/>
</dbReference>
<dbReference type="GO" id="GO:0006366">
    <property type="term" value="P:transcription by RNA polymerase II"/>
    <property type="evidence" value="ECO:0007669"/>
    <property type="project" value="TreeGrafter"/>
</dbReference>
<evidence type="ECO:0000256" key="3">
    <source>
        <dbReference type="SAM" id="MobiDB-lite"/>
    </source>
</evidence>
<dbReference type="EMBL" id="QEFP02000006">
    <property type="protein sequence ID" value="MCC5447029.1"/>
    <property type="molecule type" value="Genomic_DNA"/>
</dbReference>
<comment type="similarity">
    <text evidence="2">Belongs to the archaeal Rpo5/eukaryotic RPB5 RNA polymerase subunit family.</text>
</comment>